<proteinExistence type="predicted"/>
<accession>A0AAV2HG55</accession>
<comment type="caution">
    <text evidence="1">The sequence shown here is derived from an EMBL/GenBank/DDBJ whole genome shotgun (WGS) entry which is preliminary data.</text>
</comment>
<evidence type="ECO:0000313" key="1">
    <source>
        <dbReference type="EMBL" id="CAL1532938.1"/>
    </source>
</evidence>
<evidence type="ECO:0000313" key="2">
    <source>
        <dbReference type="Proteomes" id="UP001497497"/>
    </source>
</evidence>
<dbReference type="Proteomes" id="UP001497497">
    <property type="component" value="Unassembled WGS sequence"/>
</dbReference>
<reference evidence="1 2" key="1">
    <citation type="submission" date="2024-04" db="EMBL/GenBank/DDBJ databases">
        <authorList>
            <consortium name="Genoscope - CEA"/>
            <person name="William W."/>
        </authorList>
    </citation>
    <scope>NUCLEOTIDE SEQUENCE [LARGE SCALE GENOMIC DNA]</scope>
</reference>
<dbReference type="AlphaFoldDB" id="A0AAV2HG55"/>
<gene>
    <name evidence="1" type="ORF">GSLYS_00006956001</name>
</gene>
<feature type="non-terminal residue" evidence="1">
    <location>
        <position position="1"/>
    </location>
</feature>
<organism evidence="1 2">
    <name type="scientific">Lymnaea stagnalis</name>
    <name type="common">Great pond snail</name>
    <name type="synonym">Helix stagnalis</name>
    <dbReference type="NCBI Taxonomy" id="6523"/>
    <lineage>
        <taxon>Eukaryota</taxon>
        <taxon>Metazoa</taxon>
        <taxon>Spiralia</taxon>
        <taxon>Lophotrochozoa</taxon>
        <taxon>Mollusca</taxon>
        <taxon>Gastropoda</taxon>
        <taxon>Heterobranchia</taxon>
        <taxon>Euthyneura</taxon>
        <taxon>Panpulmonata</taxon>
        <taxon>Hygrophila</taxon>
        <taxon>Lymnaeoidea</taxon>
        <taxon>Lymnaeidae</taxon>
        <taxon>Lymnaea</taxon>
    </lineage>
</organism>
<evidence type="ECO:0008006" key="3">
    <source>
        <dbReference type="Google" id="ProtNLM"/>
    </source>
</evidence>
<dbReference type="EMBL" id="CAXITT010000129">
    <property type="protein sequence ID" value="CAL1532938.1"/>
    <property type="molecule type" value="Genomic_DNA"/>
</dbReference>
<sequence>LGQNCLCVRSTTGSVLGPVLFTMCTRPNSLLLRSHAVESQSFADDTQLDNHTHTSIVDSTIRALRESIDDFKTRMTLKKVSNLKCIKMLSADGLSLSCSSWRVYPEAKCDYYVSINGRKMDLKLITTYSNVELPGLYIYFNSTCSVFISKLNLSPGAYTINVTMYPNVTGTTSDISYGQHTSLSLKLEHPSVILRDCPEYVEDKTEIQCECYLNDAGTSNSSTKWTDAYGNRLTESSVLTFTANKLIPPDYHCKSSNLLGWESNSVSYRPTLL</sequence>
<protein>
    <recommendedName>
        <fullName evidence="3">Ig-like domain-containing protein</fullName>
    </recommendedName>
</protein>
<feature type="non-terminal residue" evidence="1">
    <location>
        <position position="273"/>
    </location>
</feature>
<keyword evidence="2" id="KW-1185">Reference proteome</keyword>
<name>A0AAV2HG55_LYMST</name>